<gene>
    <name evidence="13" type="ORF">BOX15_Mlig018163g1</name>
</gene>
<evidence type="ECO:0000256" key="5">
    <source>
        <dbReference type="ARBA" id="ARBA00022692"/>
    </source>
</evidence>
<keyword evidence="8 12" id="KW-1133">Transmembrane helix</keyword>
<organism evidence="13 14">
    <name type="scientific">Macrostomum lignano</name>
    <dbReference type="NCBI Taxonomy" id="282301"/>
    <lineage>
        <taxon>Eukaryota</taxon>
        <taxon>Metazoa</taxon>
        <taxon>Spiralia</taxon>
        <taxon>Lophotrochozoa</taxon>
        <taxon>Platyhelminthes</taxon>
        <taxon>Rhabditophora</taxon>
        <taxon>Macrostomorpha</taxon>
        <taxon>Macrostomida</taxon>
        <taxon>Macrostomidae</taxon>
        <taxon>Macrostomum</taxon>
    </lineage>
</organism>
<dbReference type="GO" id="GO:0005789">
    <property type="term" value="C:endoplasmic reticulum membrane"/>
    <property type="evidence" value="ECO:0007669"/>
    <property type="project" value="UniProtKB-SubCell"/>
</dbReference>
<evidence type="ECO:0000256" key="7">
    <source>
        <dbReference type="ARBA" id="ARBA00022927"/>
    </source>
</evidence>
<feature type="compositionally biased region" description="Basic and acidic residues" evidence="11">
    <location>
        <begin position="159"/>
        <end position="174"/>
    </location>
</feature>
<evidence type="ECO:0000256" key="4">
    <source>
        <dbReference type="ARBA" id="ARBA00022448"/>
    </source>
</evidence>
<keyword evidence="4" id="KW-0813">Transport</keyword>
<dbReference type="PANTHER" id="PTHR12443:SF9">
    <property type="entry name" value="TRANSLOCATION PROTEIN SEC62"/>
    <property type="match status" value="1"/>
</dbReference>
<evidence type="ECO:0000256" key="12">
    <source>
        <dbReference type="SAM" id="Phobius"/>
    </source>
</evidence>
<feature type="region of interest" description="Disordered" evidence="11">
    <location>
        <begin position="312"/>
        <end position="334"/>
    </location>
</feature>
<keyword evidence="6" id="KW-0256">Endoplasmic reticulum</keyword>
<feature type="compositionally biased region" description="Low complexity" evidence="11">
    <location>
        <begin position="312"/>
        <end position="323"/>
    </location>
</feature>
<dbReference type="Pfam" id="PF03839">
    <property type="entry name" value="Sec62"/>
    <property type="match status" value="1"/>
</dbReference>
<feature type="transmembrane region" description="Helical" evidence="12">
    <location>
        <begin position="211"/>
        <end position="231"/>
    </location>
</feature>
<accession>A0A267FJQ4</accession>
<dbReference type="STRING" id="282301.A0A267FJQ4"/>
<feature type="transmembrane region" description="Helical" evidence="12">
    <location>
        <begin position="237"/>
        <end position="255"/>
    </location>
</feature>
<evidence type="ECO:0000256" key="3">
    <source>
        <dbReference type="ARBA" id="ARBA00021257"/>
    </source>
</evidence>
<dbReference type="PANTHER" id="PTHR12443">
    <property type="entry name" value="TRANSLOCATION PROTEIN SEC62"/>
    <property type="match status" value="1"/>
</dbReference>
<dbReference type="Proteomes" id="UP000215902">
    <property type="component" value="Unassembled WGS sequence"/>
</dbReference>
<evidence type="ECO:0000256" key="2">
    <source>
        <dbReference type="ARBA" id="ARBA00010604"/>
    </source>
</evidence>
<keyword evidence="14" id="KW-1185">Reference proteome</keyword>
<dbReference type="AlphaFoldDB" id="A0A267FJQ4"/>
<reference evidence="13 14" key="1">
    <citation type="submission" date="2017-06" db="EMBL/GenBank/DDBJ databases">
        <title>A platform for efficient transgenesis in Macrostomum lignano, a flatworm model organism for stem cell research.</title>
        <authorList>
            <person name="Berezikov E."/>
        </authorList>
    </citation>
    <scope>NUCLEOTIDE SEQUENCE [LARGE SCALE GENOMIC DNA]</scope>
    <source>
        <strain evidence="13">DV1</strain>
        <tissue evidence="13">Whole organism</tissue>
    </source>
</reference>
<dbReference type="InterPro" id="IPR004728">
    <property type="entry name" value="Sec62"/>
</dbReference>
<evidence type="ECO:0000256" key="8">
    <source>
        <dbReference type="ARBA" id="ARBA00022989"/>
    </source>
</evidence>
<name>A0A267FJQ4_9PLAT</name>
<comment type="similarity">
    <text evidence="2">Belongs to the SEC62 family.</text>
</comment>
<protein>
    <recommendedName>
        <fullName evidence="3">Translocation protein SEC62</fullName>
    </recommendedName>
</protein>
<evidence type="ECO:0000313" key="14">
    <source>
        <dbReference type="Proteomes" id="UP000215902"/>
    </source>
</evidence>
<feature type="non-terminal residue" evidence="13">
    <location>
        <position position="1"/>
    </location>
</feature>
<evidence type="ECO:0000313" key="13">
    <source>
        <dbReference type="EMBL" id="PAA73996.1"/>
    </source>
</evidence>
<comment type="subcellular location">
    <subcellularLocation>
        <location evidence="1">Endoplasmic reticulum membrane</location>
        <topology evidence="1">Multi-pass membrane protein</topology>
    </subcellularLocation>
</comment>
<dbReference type="OrthoDB" id="200187at2759"/>
<feature type="region of interest" description="Disordered" evidence="11">
    <location>
        <begin position="1"/>
        <end position="26"/>
    </location>
</feature>
<proteinExistence type="inferred from homology"/>
<sequence>VTAKKSAMSEVAKRKSKRKSAAIDAAEDPCKLTPDEEAVAKALLWELPSKEGKLAGMKVGIFLADEAIEFLLKSRFASPGKDGKEAVIKDARAATQLMSTLLAKGLFQRALKLQKDKRSSRREDKTGSKRDEKAIEKADQQSSKEDSTAKVAAVDDEAAAARERREKRARERQEKRKRGRPRLEIHELQAFVPNAGEVYIWHYDPTRPRNVVLGFLMVLGSILLCLFPMWPLQLRTGTYYLSIGALCLLGGLISLSLLRYPLFGLIWCLSLGRLHFWFLPNLTEDVGVLESFVPVISYDWSTTKTPAVASTAAASSTGTAEASDGANNGSKKTN</sequence>
<dbReference type="EMBL" id="NIVC01000983">
    <property type="protein sequence ID" value="PAA73996.1"/>
    <property type="molecule type" value="Genomic_DNA"/>
</dbReference>
<keyword evidence="9" id="KW-0811">Translocation</keyword>
<keyword evidence="7" id="KW-0653">Protein transport</keyword>
<evidence type="ECO:0000256" key="9">
    <source>
        <dbReference type="ARBA" id="ARBA00023010"/>
    </source>
</evidence>
<evidence type="ECO:0000256" key="10">
    <source>
        <dbReference type="ARBA" id="ARBA00023136"/>
    </source>
</evidence>
<comment type="caution">
    <text evidence="13">The sequence shown here is derived from an EMBL/GenBank/DDBJ whole genome shotgun (WGS) entry which is preliminary data.</text>
</comment>
<evidence type="ECO:0000256" key="11">
    <source>
        <dbReference type="SAM" id="MobiDB-lite"/>
    </source>
</evidence>
<evidence type="ECO:0000256" key="1">
    <source>
        <dbReference type="ARBA" id="ARBA00004477"/>
    </source>
</evidence>
<feature type="region of interest" description="Disordered" evidence="11">
    <location>
        <begin position="113"/>
        <end position="179"/>
    </location>
</feature>
<keyword evidence="5 12" id="KW-0812">Transmembrane</keyword>
<feature type="compositionally biased region" description="Basic and acidic residues" evidence="11">
    <location>
        <begin position="113"/>
        <end position="148"/>
    </location>
</feature>
<feature type="compositionally biased region" description="Polar residues" evidence="11">
    <location>
        <begin position="325"/>
        <end position="334"/>
    </location>
</feature>
<dbReference type="GO" id="GO:0031204">
    <property type="term" value="P:post-translational protein targeting to membrane, translocation"/>
    <property type="evidence" value="ECO:0007669"/>
    <property type="project" value="TreeGrafter"/>
</dbReference>
<keyword evidence="10 12" id="KW-0472">Membrane</keyword>
<evidence type="ECO:0000256" key="6">
    <source>
        <dbReference type="ARBA" id="ARBA00022824"/>
    </source>
</evidence>